<sequence length="407" mass="45198">MHDSKSRDKPLVRRSPLFPLLLVMVIAAIVQPFAVHAADNEYEEISEDVSDLCESVELGDGTYYLVAAYKGNAVALASTRSGSKQPYVGCEAVQRPIYRSFEGRFVVESTCGRSTVRFYFKDHHGASDFAVQWGGVTTVEIVEEYISKSPVFDSPALGDGLKLVKAAVDYSPEHFFATGRRLEFTVGGKPERLALRCDRVREQGSSKRGYSVDEVSSLFTVKVACMDENKAKMTLNIPFEKNYVASDFAANWGYFTHAIRVNSSAANPEIEGMRVELNLDSKRPRERLITYNSVRYTCGAVYVADGSDEGGGGFSMKADCAQIGVWERGEVEFKLRNVREGRRIAYELGGYRGVRDELLTKIKDGRVFGEKSGIAKVTRASGEVSLADTENTIKQRLEVSLWRTMSL</sequence>
<name>C5L8D5_PERM5</name>
<keyword evidence="3" id="KW-1185">Reference proteome</keyword>
<gene>
    <name evidence="2" type="ORF">Pmar_PMAR024450</name>
</gene>
<feature type="signal peptide" evidence="1">
    <location>
        <begin position="1"/>
        <end position="37"/>
    </location>
</feature>
<feature type="chain" id="PRO_5002954336" evidence="1">
    <location>
        <begin position="38"/>
        <end position="407"/>
    </location>
</feature>
<dbReference type="InParanoid" id="C5L8D5"/>
<proteinExistence type="predicted"/>
<dbReference type="Proteomes" id="UP000007800">
    <property type="component" value="Unassembled WGS sequence"/>
</dbReference>
<accession>C5L8D5</accession>
<dbReference type="RefSeq" id="XP_002775194.1">
    <property type="nucleotide sequence ID" value="XM_002775148.1"/>
</dbReference>
<evidence type="ECO:0000256" key="1">
    <source>
        <dbReference type="SAM" id="SignalP"/>
    </source>
</evidence>
<reference evidence="2 3" key="1">
    <citation type="submission" date="2008-07" db="EMBL/GenBank/DDBJ databases">
        <authorList>
            <person name="El-Sayed N."/>
            <person name="Caler E."/>
            <person name="Inman J."/>
            <person name="Amedeo P."/>
            <person name="Hass B."/>
            <person name="Wortman J."/>
        </authorList>
    </citation>
    <scope>NUCLEOTIDE SEQUENCE [LARGE SCALE GENOMIC DNA]</scope>
    <source>
        <strain evidence="3">ATCC 50983 / TXsc</strain>
    </source>
</reference>
<evidence type="ECO:0000313" key="3">
    <source>
        <dbReference type="Proteomes" id="UP000007800"/>
    </source>
</evidence>
<organism evidence="3">
    <name type="scientific">Perkinsus marinus (strain ATCC 50983 / TXsc)</name>
    <dbReference type="NCBI Taxonomy" id="423536"/>
    <lineage>
        <taxon>Eukaryota</taxon>
        <taxon>Sar</taxon>
        <taxon>Alveolata</taxon>
        <taxon>Perkinsozoa</taxon>
        <taxon>Perkinsea</taxon>
        <taxon>Perkinsida</taxon>
        <taxon>Perkinsidae</taxon>
        <taxon>Perkinsus</taxon>
    </lineage>
</organism>
<evidence type="ECO:0000313" key="2">
    <source>
        <dbReference type="EMBL" id="EER07010.1"/>
    </source>
</evidence>
<keyword evidence="1" id="KW-0732">Signal</keyword>
<dbReference type="AlphaFoldDB" id="C5L8D5"/>
<dbReference type="GeneID" id="9059309"/>
<dbReference type="EMBL" id="GG680121">
    <property type="protein sequence ID" value="EER07010.1"/>
    <property type="molecule type" value="Genomic_DNA"/>
</dbReference>
<protein>
    <submittedName>
        <fullName evidence="2">Uncharacterized protein</fullName>
    </submittedName>
</protein>